<comment type="catalytic activity">
    <reaction evidence="12">
        <text>Preferential cleavage: (Ac)2-L-Lys-D-Ala-|-D-Ala. Also transpeptidation of peptidyl-alanyl moieties that are N-acyl substituents of D-alanine.</text>
        <dbReference type="EC" id="3.4.16.4"/>
    </reaction>
</comment>
<comment type="function">
    <text evidence="1">Removes C-terminal D-alanyl residues from sugar-peptide cell wall precursors.</text>
</comment>
<reference evidence="15 16" key="1">
    <citation type="submission" date="2021-03" db="EMBL/GenBank/DDBJ databases">
        <title>Genomic Encyclopedia of Type Strains, Phase IV (KMG-IV): sequencing the most valuable type-strain genomes for metagenomic binning, comparative biology and taxonomic classification.</title>
        <authorList>
            <person name="Goeker M."/>
        </authorList>
    </citation>
    <scope>NUCLEOTIDE SEQUENCE [LARGE SCALE GENOMIC DNA]</scope>
    <source>
        <strain evidence="15 16">DSM 24004</strain>
    </source>
</reference>
<evidence type="ECO:0000256" key="11">
    <source>
        <dbReference type="ARBA" id="ARBA00023316"/>
    </source>
</evidence>
<keyword evidence="5 15" id="KW-0121">Carboxypeptidase</keyword>
<gene>
    <name evidence="15" type="ORF">J2Z76_002122</name>
</gene>
<dbReference type="Gene3D" id="3.40.710.10">
    <property type="entry name" value="DD-peptidase/beta-lactamase superfamily"/>
    <property type="match status" value="1"/>
</dbReference>
<keyword evidence="8 15" id="KW-0378">Hydrolase</keyword>
<keyword evidence="9" id="KW-0133">Cell shape</keyword>
<evidence type="ECO:0000313" key="16">
    <source>
        <dbReference type="Proteomes" id="UP001519342"/>
    </source>
</evidence>
<dbReference type="InterPro" id="IPR015956">
    <property type="entry name" value="Peniciliin-bd_prot_C_sf"/>
</dbReference>
<proteinExistence type="inferred from homology"/>
<dbReference type="InterPro" id="IPR037167">
    <property type="entry name" value="Peptidase_S11_C_sf"/>
</dbReference>
<keyword evidence="16" id="KW-1185">Reference proteome</keyword>
<keyword evidence="11" id="KW-0961">Cell wall biogenesis/degradation</keyword>
<dbReference type="InterPro" id="IPR012338">
    <property type="entry name" value="Beta-lactam/transpept-like"/>
</dbReference>
<dbReference type="EMBL" id="JAGGKS010000006">
    <property type="protein sequence ID" value="MBP1926257.1"/>
    <property type="molecule type" value="Genomic_DNA"/>
</dbReference>
<comment type="pathway">
    <text evidence="2">Cell wall biogenesis; peptidoglycan biosynthesis.</text>
</comment>
<comment type="similarity">
    <text evidence="3 13">Belongs to the peptidase S11 family.</text>
</comment>
<dbReference type="Pfam" id="PF00768">
    <property type="entry name" value="Peptidase_S11"/>
    <property type="match status" value="1"/>
</dbReference>
<dbReference type="GO" id="GO:0009002">
    <property type="term" value="F:serine-type D-Ala-D-Ala carboxypeptidase activity"/>
    <property type="evidence" value="ECO:0007669"/>
    <property type="project" value="UniProtKB-EC"/>
</dbReference>
<evidence type="ECO:0000256" key="1">
    <source>
        <dbReference type="ARBA" id="ARBA00003217"/>
    </source>
</evidence>
<evidence type="ECO:0000256" key="13">
    <source>
        <dbReference type="RuleBase" id="RU004016"/>
    </source>
</evidence>
<name>A0ABS4GEY5_9FIRM</name>
<evidence type="ECO:0000256" key="2">
    <source>
        <dbReference type="ARBA" id="ARBA00004752"/>
    </source>
</evidence>
<evidence type="ECO:0000256" key="7">
    <source>
        <dbReference type="ARBA" id="ARBA00022729"/>
    </source>
</evidence>
<evidence type="ECO:0000313" key="15">
    <source>
        <dbReference type="EMBL" id="MBP1926257.1"/>
    </source>
</evidence>
<dbReference type="Gene3D" id="2.60.410.10">
    <property type="entry name" value="D-Ala-D-Ala carboxypeptidase, C-terminal domain"/>
    <property type="match status" value="1"/>
</dbReference>
<keyword evidence="6" id="KW-0645">Protease</keyword>
<dbReference type="PRINTS" id="PR00725">
    <property type="entry name" value="DADACBPTASE1"/>
</dbReference>
<dbReference type="InterPro" id="IPR012907">
    <property type="entry name" value="Peptidase_S11_C"/>
</dbReference>
<evidence type="ECO:0000256" key="10">
    <source>
        <dbReference type="ARBA" id="ARBA00022984"/>
    </source>
</evidence>
<evidence type="ECO:0000259" key="14">
    <source>
        <dbReference type="SMART" id="SM00936"/>
    </source>
</evidence>
<dbReference type="Proteomes" id="UP001519342">
    <property type="component" value="Unassembled WGS sequence"/>
</dbReference>
<dbReference type="RefSeq" id="WP_209511995.1">
    <property type="nucleotide sequence ID" value="NZ_JAGGKS010000006.1"/>
</dbReference>
<dbReference type="SUPFAM" id="SSF56601">
    <property type="entry name" value="beta-lactamase/transpeptidase-like"/>
    <property type="match status" value="1"/>
</dbReference>
<evidence type="ECO:0000256" key="9">
    <source>
        <dbReference type="ARBA" id="ARBA00022960"/>
    </source>
</evidence>
<dbReference type="EC" id="3.4.16.4" evidence="4"/>
<sequence>MKKASKILSICLIIIMLSNTMVFGEININEYIKGALLGDVETGEVLYEYNINEQLAIASISKLMTYLLMKEAIENNEISLDDDVVISGHAAATEGSRFGLVSGETIKLSLLTKAMLIVSGNDCATAIAEHVGKTEDNFVKMMNEKAAELGLMSASFINPSGFPINDQETGQNHMSISDIFKLVRYILMKYPETLDITSQKELIITERNFSKASTNPVFGVVEGVDGLKTGYTDKSGLCLVSTMPITGSGQDFRIVSIIMGAQSHEDRISKTKQLLEYGRDNFSSQKLTDTFIAIDTVYVSSSKYGKIDVYPSTDFKKLVKNGEAVKTEISYNEEVSAPIAKGEKIGTITIYINDQEIGQVDAVVNENIGKANIFVRIIRFISNLFGF</sequence>
<evidence type="ECO:0000256" key="4">
    <source>
        <dbReference type="ARBA" id="ARBA00012448"/>
    </source>
</evidence>
<dbReference type="Pfam" id="PF07943">
    <property type="entry name" value="PBP5_C"/>
    <property type="match status" value="1"/>
</dbReference>
<comment type="caution">
    <text evidence="15">The sequence shown here is derived from an EMBL/GenBank/DDBJ whole genome shotgun (WGS) entry which is preliminary data.</text>
</comment>
<evidence type="ECO:0000256" key="8">
    <source>
        <dbReference type="ARBA" id="ARBA00022801"/>
    </source>
</evidence>
<evidence type="ECO:0000256" key="6">
    <source>
        <dbReference type="ARBA" id="ARBA00022670"/>
    </source>
</evidence>
<protein>
    <recommendedName>
        <fullName evidence="4">serine-type D-Ala-D-Ala carboxypeptidase</fullName>
        <ecNumber evidence="4">3.4.16.4</ecNumber>
    </recommendedName>
</protein>
<dbReference type="PANTHER" id="PTHR21581:SF11">
    <property type="entry name" value="D-ALANYL-D-ALANINE CARBOXYPEPTIDASE DACA"/>
    <property type="match status" value="1"/>
</dbReference>
<keyword evidence="7" id="KW-0732">Signal</keyword>
<evidence type="ECO:0000256" key="5">
    <source>
        <dbReference type="ARBA" id="ARBA00022645"/>
    </source>
</evidence>
<dbReference type="InterPro" id="IPR001967">
    <property type="entry name" value="Peptidase_S11_N"/>
</dbReference>
<keyword evidence="10" id="KW-0573">Peptidoglycan synthesis</keyword>
<dbReference type="InterPro" id="IPR018044">
    <property type="entry name" value="Peptidase_S11"/>
</dbReference>
<evidence type="ECO:0000256" key="3">
    <source>
        <dbReference type="ARBA" id="ARBA00007164"/>
    </source>
</evidence>
<organism evidence="15 16">
    <name type="scientific">Sedimentibacter acidaminivorans</name>
    <dbReference type="NCBI Taxonomy" id="913099"/>
    <lineage>
        <taxon>Bacteria</taxon>
        <taxon>Bacillati</taxon>
        <taxon>Bacillota</taxon>
        <taxon>Tissierellia</taxon>
        <taxon>Sedimentibacter</taxon>
    </lineage>
</organism>
<accession>A0ABS4GEY5</accession>
<dbReference type="SUPFAM" id="SSF69189">
    <property type="entry name" value="Penicillin-binding protein associated domain"/>
    <property type="match status" value="1"/>
</dbReference>
<dbReference type="SMART" id="SM00936">
    <property type="entry name" value="PBP5_C"/>
    <property type="match status" value="1"/>
</dbReference>
<dbReference type="PANTHER" id="PTHR21581">
    <property type="entry name" value="D-ALANYL-D-ALANINE CARBOXYPEPTIDASE"/>
    <property type="match status" value="1"/>
</dbReference>
<evidence type="ECO:0000256" key="12">
    <source>
        <dbReference type="ARBA" id="ARBA00034000"/>
    </source>
</evidence>
<feature type="domain" description="Peptidase S11 D-Ala-D-Ala carboxypeptidase A C-terminal" evidence="14">
    <location>
        <begin position="282"/>
        <end position="370"/>
    </location>
</feature>